<dbReference type="InterPro" id="IPR020084">
    <property type="entry name" value="NUDIX_hydrolase_CS"/>
</dbReference>
<keyword evidence="1" id="KW-0378">Hydrolase</keyword>
<dbReference type="CDD" id="cd04678">
    <property type="entry name" value="NUDIX_MTH2_Nudt15"/>
    <property type="match status" value="1"/>
</dbReference>
<dbReference type="EMBL" id="MHIL01000037">
    <property type="protein sequence ID" value="OGY50004.1"/>
    <property type="molecule type" value="Genomic_DNA"/>
</dbReference>
<proteinExistence type="predicted"/>
<feature type="domain" description="Nudix hydrolase" evidence="2">
    <location>
        <begin position="10"/>
        <end position="139"/>
    </location>
</feature>
<dbReference type="FunFam" id="3.90.79.10:FF:000060">
    <property type="entry name" value="Nudix hydrolase 1"/>
    <property type="match status" value="1"/>
</dbReference>
<evidence type="ECO:0000313" key="4">
    <source>
        <dbReference type="Proteomes" id="UP000177310"/>
    </source>
</evidence>
<sequence>MSQNPTDVLRPKAGVGVMIIKDGKVLLSKRLDSHGAGEYSFPGGHLEHLESFETCAIRETAEECGIEIQNIRFQFLANMTAYAPKHYVHIGLVADWKAGEPQALEANKSGPWGWYDFDALPEPLFYACTLALESCQTGRSYFDTMSE</sequence>
<evidence type="ECO:0000259" key="2">
    <source>
        <dbReference type="PROSITE" id="PS51462"/>
    </source>
</evidence>
<dbReference type="PROSITE" id="PS00893">
    <property type="entry name" value="NUDIX_BOX"/>
    <property type="match status" value="1"/>
</dbReference>
<dbReference type="Gene3D" id="3.90.79.10">
    <property type="entry name" value="Nucleoside Triphosphate Pyrophosphohydrolase"/>
    <property type="match status" value="1"/>
</dbReference>
<gene>
    <name evidence="3" type="ORF">A3J59_00105</name>
</gene>
<dbReference type="Proteomes" id="UP000177310">
    <property type="component" value="Unassembled WGS sequence"/>
</dbReference>
<dbReference type="GO" id="GO:0005829">
    <property type="term" value="C:cytosol"/>
    <property type="evidence" value="ECO:0007669"/>
    <property type="project" value="TreeGrafter"/>
</dbReference>
<reference evidence="3 4" key="1">
    <citation type="journal article" date="2016" name="Nat. Commun.">
        <title>Thousands of microbial genomes shed light on interconnected biogeochemical processes in an aquifer system.</title>
        <authorList>
            <person name="Anantharaman K."/>
            <person name="Brown C.T."/>
            <person name="Hug L.A."/>
            <person name="Sharon I."/>
            <person name="Castelle C.J."/>
            <person name="Probst A.J."/>
            <person name="Thomas B.C."/>
            <person name="Singh A."/>
            <person name="Wilkins M.J."/>
            <person name="Karaoz U."/>
            <person name="Brodie E.L."/>
            <person name="Williams K.H."/>
            <person name="Hubbard S.S."/>
            <person name="Banfield J.F."/>
        </authorList>
    </citation>
    <scope>NUCLEOTIDE SEQUENCE [LARGE SCALE GENOMIC DNA]</scope>
</reference>
<dbReference type="GO" id="GO:0035539">
    <property type="term" value="F:8-oxo-7,8-dihydrodeoxyguanosine triphosphate pyrophosphatase activity"/>
    <property type="evidence" value="ECO:0007669"/>
    <property type="project" value="TreeGrafter"/>
</dbReference>
<accession>A0A1G1YCQ7</accession>
<dbReference type="InterPro" id="IPR015797">
    <property type="entry name" value="NUDIX_hydrolase-like_dom_sf"/>
</dbReference>
<name>A0A1G1YCQ7_9BACT</name>
<dbReference type="SUPFAM" id="SSF55811">
    <property type="entry name" value="Nudix"/>
    <property type="match status" value="1"/>
</dbReference>
<dbReference type="AlphaFoldDB" id="A0A1G1YCQ7"/>
<dbReference type="InterPro" id="IPR000086">
    <property type="entry name" value="NUDIX_hydrolase_dom"/>
</dbReference>
<dbReference type="GO" id="GO:0006203">
    <property type="term" value="P:dGTP catabolic process"/>
    <property type="evidence" value="ECO:0007669"/>
    <property type="project" value="TreeGrafter"/>
</dbReference>
<dbReference type="Pfam" id="PF00293">
    <property type="entry name" value="NUDIX"/>
    <property type="match status" value="1"/>
</dbReference>
<dbReference type="STRING" id="1797542.A3J59_00105"/>
<evidence type="ECO:0000313" key="3">
    <source>
        <dbReference type="EMBL" id="OGY50004.1"/>
    </source>
</evidence>
<comment type="caution">
    <text evidence="3">The sequence shown here is derived from an EMBL/GenBank/DDBJ whole genome shotgun (WGS) entry which is preliminary data.</text>
</comment>
<organism evidence="3 4">
    <name type="scientific">Candidatus Buchananbacteria bacterium RIFCSPHIGHO2_02_FULL_56_16</name>
    <dbReference type="NCBI Taxonomy" id="1797542"/>
    <lineage>
        <taxon>Bacteria</taxon>
        <taxon>Candidatus Buchananiibacteriota</taxon>
    </lineage>
</organism>
<dbReference type="PROSITE" id="PS51462">
    <property type="entry name" value="NUDIX"/>
    <property type="match status" value="1"/>
</dbReference>
<evidence type="ECO:0000256" key="1">
    <source>
        <dbReference type="ARBA" id="ARBA00022801"/>
    </source>
</evidence>
<dbReference type="PANTHER" id="PTHR16099:SF5">
    <property type="entry name" value="NUCLEOTIDE TRIPHOSPHATE DIPHOSPHATASE NUDT15"/>
    <property type="match status" value="1"/>
</dbReference>
<protein>
    <recommendedName>
        <fullName evidence="2">Nudix hydrolase domain-containing protein</fullName>
    </recommendedName>
</protein>
<dbReference type="PANTHER" id="PTHR16099">
    <property type="entry name" value="8-OXO-DGTP DIPHOSPHATES NUDT15"/>
    <property type="match status" value="1"/>
</dbReference>